<reference evidence="2" key="1">
    <citation type="submission" date="2021-02" db="EMBL/GenBank/DDBJ databases">
        <authorList>
            <person name="Nowell W R."/>
        </authorList>
    </citation>
    <scope>NUCLEOTIDE SEQUENCE</scope>
</reference>
<comment type="caution">
    <text evidence="2">The sequence shown here is derived from an EMBL/GenBank/DDBJ whole genome shotgun (WGS) entry which is preliminary data.</text>
</comment>
<evidence type="ECO:0000313" key="2">
    <source>
        <dbReference type="EMBL" id="CAF4328138.1"/>
    </source>
</evidence>
<feature type="coiled-coil region" evidence="1">
    <location>
        <begin position="184"/>
        <end position="211"/>
    </location>
</feature>
<keyword evidence="1" id="KW-0175">Coiled coil</keyword>
<accession>A0A8S2U7K0</accession>
<evidence type="ECO:0000313" key="3">
    <source>
        <dbReference type="Proteomes" id="UP000681967"/>
    </source>
</evidence>
<dbReference type="AlphaFoldDB" id="A0A8S2U7K0"/>
<dbReference type="EMBL" id="CAJOBH010040899">
    <property type="protein sequence ID" value="CAF4328138.1"/>
    <property type="molecule type" value="Genomic_DNA"/>
</dbReference>
<dbReference type="Proteomes" id="UP000681967">
    <property type="component" value="Unassembled WGS sequence"/>
</dbReference>
<evidence type="ECO:0000256" key="1">
    <source>
        <dbReference type="SAM" id="Coils"/>
    </source>
</evidence>
<proteinExistence type="predicted"/>
<sequence>MFSCTVHLTSLMRSVINVATSSKLVQTILAKNNSTNTISSKRKKEKKLILIHFISKISLEPTISYSDSALVLSLILPSRQETCRFHLSLQTTTVGQLIDEIQQEDAGIEHVQIFDKKGNLFSRSCGMNSLIQSPFTIQLNRQRTYLFDPIDKLQIKDTIVRQSTTDGSSIDDTVAILHYALNVMKIYNVKYAELKAEADTLTTQLEPLEKVNSIQDYSCFLCNAYLFYFHR</sequence>
<organism evidence="2 3">
    <name type="scientific">Rotaria magnacalcarata</name>
    <dbReference type="NCBI Taxonomy" id="392030"/>
    <lineage>
        <taxon>Eukaryota</taxon>
        <taxon>Metazoa</taxon>
        <taxon>Spiralia</taxon>
        <taxon>Gnathifera</taxon>
        <taxon>Rotifera</taxon>
        <taxon>Eurotatoria</taxon>
        <taxon>Bdelloidea</taxon>
        <taxon>Philodinida</taxon>
        <taxon>Philodinidae</taxon>
        <taxon>Rotaria</taxon>
    </lineage>
</organism>
<name>A0A8S2U7K0_9BILA</name>
<protein>
    <submittedName>
        <fullName evidence="2">Uncharacterized protein</fullName>
    </submittedName>
</protein>
<gene>
    <name evidence="2" type="ORF">BYL167_LOCUS28568</name>
</gene>